<accession>A0A6A5VZF7</accession>
<dbReference type="Pfam" id="PF04664">
    <property type="entry name" value="OGFr_N"/>
    <property type="match status" value="2"/>
</dbReference>
<dbReference type="GO" id="GO:0016020">
    <property type="term" value="C:membrane"/>
    <property type="evidence" value="ECO:0007669"/>
    <property type="project" value="InterPro"/>
</dbReference>
<keyword evidence="5" id="KW-1185">Reference proteome</keyword>
<comment type="similarity">
    <text evidence="1">Belongs to the opioid growth factor receptor family.</text>
</comment>
<protein>
    <recommendedName>
        <fullName evidence="3">Opioid growth factor receptor (OGFr) conserved domain-containing protein</fullName>
    </recommendedName>
</protein>
<evidence type="ECO:0000259" key="3">
    <source>
        <dbReference type="Pfam" id="PF04664"/>
    </source>
</evidence>
<dbReference type="Proteomes" id="UP000800036">
    <property type="component" value="Unassembled WGS sequence"/>
</dbReference>
<dbReference type="EMBL" id="ML976656">
    <property type="protein sequence ID" value="KAF1980246.1"/>
    <property type="molecule type" value="Genomic_DNA"/>
</dbReference>
<dbReference type="AlphaFoldDB" id="A0A6A5VZF7"/>
<evidence type="ECO:0000256" key="1">
    <source>
        <dbReference type="ARBA" id="ARBA00010365"/>
    </source>
</evidence>
<proteinExistence type="inferred from homology"/>
<name>A0A6A5VZF7_9PLEO</name>
<evidence type="ECO:0000256" key="2">
    <source>
        <dbReference type="SAM" id="MobiDB-lite"/>
    </source>
</evidence>
<dbReference type="InterPro" id="IPR006757">
    <property type="entry name" value="OGF_rcpt"/>
</dbReference>
<dbReference type="GO" id="GO:0140625">
    <property type="term" value="F:opioid growth factor receptor activity"/>
    <property type="evidence" value="ECO:0007669"/>
    <property type="project" value="InterPro"/>
</dbReference>
<evidence type="ECO:0000313" key="4">
    <source>
        <dbReference type="EMBL" id="KAF1980246.1"/>
    </source>
</evidence>
<organism evidence="4 5">
    <name type="scientific">Bimuria novae-zelandiae CBS 107.79</name>
    <dbReference type="NCBI Taxonomy" id="1447943"/>
    <lineage>
        <taxon>Eukaryota</taxon>
        <taxon>Fungi</taxon>
        <taxon>Dikarya</taxon>
        <taxon>Ascomycota</taxon>
        <taxon>Pezizomycotina</taxon>
        <taxon>Dothideomycetes</taxon>
        <taxon>Pleosporomycetidae</taxon>
        <taxon>Pleosporales</taxon>
        <taxon>Massarineae</taxon>
        <taxon>Didymosphaeriaceae</taxon>
        <taxon>Bimuria</taxon>
    </lineage>
</organism>
<dbReference type="InterPro" id="IPR039574">
    <property type="entry name" value="OGFr"/>
</dbReference>
<sequence length="262" mass="30500">MAQRDRSGRQPPIVEFYDPNVNGGDAHGRTRREILRWDDEQLEQSHDYIQILFPLPEGSMFSYNAPIIGKKTLEAFHSRTPLRIALNESFGRMLKFYGFALVNDVDEELLRAKASDELDRKDSDTPATAAPDDEPKPEGLQGFMKFSETGLNYEDFWHSITGFHVVRGPNFEERSKNWCVRMYHNHLRITRILRSLRVLGLEKQCEAFYKALKDVYNDPKIKIGERSMMFWSRAVREPLHMAPDGTACKWLKRSQETEQTED</sequence>
<evidence type="ECO:0000313" key="5">
    <source>
        <dbReference type="Proteomes" id="UP000800036"/>
    </source>
</evidence>
<feature type="domain" description="Opioid growth factor receptor (OGFr) conserved" evidence="3">
    <location>
        <begin position="164"/>
        <end position="204"/>
    </location>
</feature>
<reference evidence="4" key="1">
    <citation type="journal article" date="2020" name="Stud. Mycol.">
        <title>101 Dothideomycetes genomes: a test case for predicting lifestyles and emergence of pathogens.</title>
        <authorList>
            <person name="Haridas S."/>
            <person name="Albert R."/>
            <person name="Binder M."/>
            <person name="Bloem J."/>
            <person name="Labutti K."/>
            <person name="Salamov A."/>
            <person name="Andreopoulos B."/>
            <person name="Baker S."/>
            <person name="Barry K."/>
            <person name="Bills G."/>
            <person name="Bluhm B."/>
            <person name="Cannon C."/>
            <person name="Castanera R."/>
            <person name="Culley D."/>
            <person name="Daum C."/>
            <person name="Ezra D."/>
            <person name="Gonzalez J."/>
            <person name="Henrissat B."/>
            <person name="Kuo A."/>
            <person name="Liang C."/>
            <person name="Lipzen A."/>
            <person name="Lutzoni F."/>
            <person name="Magnuson J."/>
            <person name="Mondo S."/>
            <person name="Nolan M."/>
            <person name="Ohm R."/>
            <person name="Pangilinan J."/>
            <person name="Park H.-J."/>
            <person name="Ramirez L."/>
            <person name="Alfaro M."/>
            <person name="Sun H."/>
            <person name="Tritt A."/>
            <person name="Yoshinaga Y."/>
            <person name="Zwiers L.-H."/>
            <person name="Turgeon B."/>
            <person name="Goodwin S."/>
            <person name="Spatafora J."/>
            <person name="Crous P."/>
            <person name="Grigoriev I."/>
        </authorList>
    </citation>
    <scope>NUCLEOTIDE SEQUENCE</scope>
    <source>
        <strain evidence="4">CBS 107.79</strain>
    </source>
</reference>
<dbReference type="OrthoDB" id="9030204at2759"/>
<dbReference type="PANTHER" id="PTHR14015:SF2">
    <property type="entry name" value="OPIOID GROWTH FACTOR RECEPTOR (OGFR) CONSERVED DOMAIN-CONTAINING PROTEIN"/>
    <property type="match status" value="1"/>
</dbReference>
<dbReference type="PANTHER" id="PTHR14015">
    <property type="entry name" value="OPIOID GROWTH FACTOR RECEPTOR OGFR ZETA-TYPE OPIOID RECEPTOR"/>
    <property type="match status" value="1"/>
</dbReference>
<gene>
    <name evidence="4" type="ORF">BU23DRAFT_444519</name>
</gene>
<feature type="region of interest" description="Disordered" evidence="2">
    <location>
        <begin position="116"/>
        <end position="141"/>
    </location>
</feature>
<feature type="domain" description="Opioid growth factor receptor (OGFr) conserved" evidence="3">
    <location>
        <begin position="38"/>
        <end position="114"/>
    </location>
</feature>